<dbReference type="RefSeq" id="WP_043804289.1">
    <property type="nucleotide sequence ID" value="NZ_AVCH01000182.1"/>
</dbReference>
<dbReference type="EMBL" id="AVCH01000182">
    <property type="protein sequence ID" value="KFN45483.1"/>
    <property type="molecule type" value="Genomic_DNA"/>
</dbReference>
<evidence type="ECO:0000313" key="1">
    <source>
        <dbReference type="EMBL" id="KFN45483.1"/>
    </source>
</evidence>
<accession>A0A091AYV5</accession>
<sequence>MRISDDLAFRLRNWFWYWQVRAISGLSDEGLDHKCFGETENQRRHFERIRASASSPDRVKVVGDLTLLDAVDGWDQVDDGEPGPYAEAKRAFRSRFWEFLATRDLEACEYSEFIQKYVKERDWIRVSADDSALFRTFLGEEEPAIEQGISTAYSAMLHKLVEEATPDTAAVLVALFREAMHRVDLDQAIAIKSALSTAVMVMCRLAKIDGPTGHIIWQITKDRVLANHWITEAHWREHTQTPAKRNRSTRERIKEFQQWVWWYVARPLSFHNTGYGLFPIVPGSERTTWIEQNRGVLEAIHDDVSHYRREHLLTRDASDPAIRRHAEELREKADELVAAFPAPSGSPARFYFSRPNLEMEHLPPAYVEAEASGACAD</sequence>
<reference evidence="1 2" key="1">
    <citation type="submission" date="2013-09" db="EMBL/GenBank/DDBJ databases">
        <title>Genome sequencing of Arenimonas malthae.</title>
        <authorList>
            <person name="Chen F."/>
            <person name="Wang G."/>
        </authorList>
    </citation>
    <scope>NUCLEOTIDE SEQUENCE [LARGE SCALE GENOMIC DNA]</scope>
    <source>
        <strain evidence="1 2">CC-JY-1</strain>
    </source>
</reference>
<proteinExistence type="predicted"/>
<gene>
    <name evidence="1" type="ORF">N790_02415</name>
</gene>
<dbReference type="AlphaFoldDB" id="A0A091AYV5"/>
<organism evidence="1 2">
    <name type="scientific">Arenimonas malthae CC-JY-1</name>
    <dbReference type="NCBI Taxonomy" id="1384054"/>
    <lineage>
        <taxon>Bacteria</taxon>
        <taxon>Pseudomonadati</taxon>
        <taxon>Pseudomonadota</taxon>
        <taxon>Gammaproteobacteria</taxon>
        <taxon>Lysobacterales</taxon>
        <taxon>Lysobacteraceae</taxon>
        <taxon>Arenimonas</taxon>
    </lineage>
</organism>
<dbReference type="Proteomes" id="UP000029392">
    <property type="component" value="Unassembled WGS sequence"/>
</dbReference>
<keyword evidence="2" id="KW-1185">Reference proteome</keyword>
<dbReference type="PATRIC" id="fig|1384054.3.peg.2134"/>
<evidence type="ECO:0000313" key="2">
    <source>
        <dbReference type="Proteomes" id="UP000029392"/>
    </source>
</evidence>
<protein>
    <submittedName>
        <fullName evidence="1">Uncharacterized protein</fullName>
    </submittedName>
</protein>
<name>A0A091AYV5_9GAMM</name>
<dbReference type="STRING" id="1384054.N790_02415"/>
<comment type="caution">
    <text evidence="1">The sequence shown here is derived from an EMBL/GenBank/DDBJ whole genome shotgun (WGS) entry which is preliminary data.</text>
</comment>